<protein>
    <recommendedName>
        <fullName evidence="7">NIMA interactive protein</fullName>
    </recommendedName>
</protein>
<dbReference type="OrthoDB" id="312015at2759"/>
<feature type="compositionally biased region" description="Acidic residues" evidence="4">
    <location>
        <begin position="386"/>
        <end position="483"/>
    </location>
</feature>
<evidence type="ECO:0000256" key="1">
    <source>
        <dbReference type="ARBA" id="ARBA00009291"/>
    </source>
</evidence>
<feature type="compositionally biased region" description="Polar residues" evidence="4">
    <location>
        <begin position="564"/>
        <end position="584"/>
    </location>
</feature>
<dbReference type="Proteomes" id="UP000256645">
    <property type="component" value="Unassembled WGS sequence"/>
</dbReference>
<reference evidence="5 6" key="1">
    <citation type="journal article" date="2018" name="IMA Fungus">
        <title>IMA Genome-F 9: Draft genome sequence of Annulohypoxylon stygium, Aspergillus mulundensis, Berkeleyomyces basicola (syn. Thielaviopsis basicola), Ceratocystis smalleyi, two Cercospora beticola strains, Coleophoma cylindrospora, Fusarium fracticaudum, Phialophora cf. hyalina, and Morchella septimelata.</title>
        <authorList>
            <person name="Wingfield B.D."/>
            <person name="Bills G.F."/>
            <person name="Dong Y."/>
            <person name="Huang W."/>
            <person name="Nel W.J."/>
            <person name="Swalarsk-Parry B.S."/>
            <person name="Vaghefi N."/>
            <person name="Wilken P.M."/>
            <person name="An Z."/>
            <person name="de Beer Z.W."/>
            <person name="De Vos L."/>
            <person name="Chen L."/>
            <person name="Duong T.A."/>
            <person name="Gao Y."/>
            <person name="Hammerbacher A."/>
            <person name="Kikkert J.R."/>
            <person name="Li Y."/>
            <person name="Li H."/>
            <person name="Li K."/>
            <person name="Li Q."/>
            <person name="Liu X."/>
            <person name="Ma X."/>
            <person name="Naidoo K."/>
            <person name="Pethybridge S.J."/>
            <person name="Sun J."/>
            <person name="Steenkamp E.T."/>
            <person name="van der Nest M.A."/>
            <person name="van Wyk S."/>
            <person name="Wingfield M.J."/>
            <person name="Xiong C."/>
            <person name="Yue Q."/>
            <person name="Zhang X."/>
        </authorList>
    </citation>
    <scope>NUCLEOTIDE SEQUENCE [LARGE SCALE GENOMIC DNA]</scope>
    <source>
        <strain evidence="5 6">BP6252</strain>
    </source>
</reference>
<feature type="region of interest" description="Disordered" evidence="4">
    <location>
        <begin position="362"/>
        <end position="768"/>
    </location>
</feature>
<feature type="compositionally biased region" description="Basic and acidic residues" evidence="4">
    <location>
        <begin position="665"/>
        <end position="674"/>
    </location>
</feature>
<dbReference type="AlphaFoldDB" id="A0A3D8S7V9"/>
<dbReference type="InterPro" id="IPR021622">
    <property type="entry name" value="Afadin/alpha-actinin-bd"/>
</dbReference>
<dbReference type="Pfam" id="PF11559">
    <property type="entry name" value="ADIP"/>
    <property type="match status" value="1"/>
</dbReference>
<feature type="compositionally biased region" description="Low complexity" evidence="4">
    <location>
        <begin position="715"/>
        <end position="726"/>
    </location>
</feature>
<evidence type="ECO:0008006" key="7">
    <source>
        <dbReference type="Google" id="ProtNLM"/>
    </source>
</evidence>
<proteinExistence type="inferred from homology"/>
<evidence type="ECO:0000256" key="2">
    <source>
        <dbReference type="ARBA" id="ARBA00023054"/>
    </source>
</evidence>
<feature type="coiled-coil region" evidence="3">
    <location>
        <begin position="73"/>
        <end position="135"/>
    </location>
</feature>
<dbReference type="EMBL" id="PDLM01000003">
    <property type="protein sequence ID" value="RDW82154.1"/>
    <property type="molecule type" value="Genomic_DNA"/>
</dbReference>
<accession>A0A3D8S7V9</accession>
<sequence>MEADNLRTASLYINNQLLSRGLLRNGQTIEFARPEKDPGGVDGTMGRIMGVVNDLILRRDRDAQQRESLAQTIRALKADALRQTTELERLSTKSSDASRRLGVAEATERSLKQQIRSAEQAARVLKEEMGRMKLLVGQTRAQCANEVRKRERVIEGMKKHVVDGGRARGSGKAPGVTTITVVPGIGAENGNISTISTNDTGYDLRMETNEFLTGLATGLSEENENLSSLFRRTVETLRLLSGCEKEDPQEGGLVIQMENGYEALAAETDVVIEHLRNLLTNPSFVPLEEVEVREEEIIRLREGWEKMEGRWREAVMMMDGWRRRMARSGQTVNLEELKMGLSLSPLKPEESMKGFELSTLAEEAEDDTQVDIDALDDSGIPGQTEPEFEEDEFEDSESSLFEDDPVEEPLEEALEEMSEEISEEVLGETSELVDEEAPYEQEEIEQEEIEELDIEEDIPREQDEEAEEEEGEAEPVEEQLEDESSLHTASSFSLGPVPQLSPLKETDGNRVNSSPEKSQPATFSTIIEENTVDLTLSRAASPTKSSRAKATPRNARPQKESHTSQRSGTANDPSSGKTNSQSQVRARRTTTSTTAPKPTPRRQPREPPTTKATPRRPASTRAAGPTPRIQLQPPSSSSRLPRPRDNLPPQQSPLTMATIAAKLAATEREADAARVRAKIKAAKLSRANAAANSKSSTAAASSREGERERRSPVKAAAASSSSSAPSRSEEAQAGDVREPTSTRKRKAPAGPRSQGGRAARRRSTLSPWELESLILGKIGGDDAEGSGSPVKAG</sequence>
<feature type="compositionally biased region" description="Low complexity" evidence="4">
    <location>
        <begin position="748"/>
        <end position="757"/>
    </location>
</feature>
<feature type="compositionally biased region" description="Basic and acidic residues" evidence="4">
    <location>
        <begin position="727"/>
        <end position="741"/>
    </location>
</feature>
<keyword evidence="2 3" id="KW-0175">Coiled coil</keyword>
<organism evidence="5 6">
    <name type="scientific">Coleophoma cylindrospora</name>
    <dbReference type="NCBI Taxonomy" id="1849047"/>
    <lineage>
        <taxon>Eukaryota</taxon>
        <taxon>Fungi</taxon>
        <taxon>Dikarya</taxon>
        <taxon>Ascomycota</taxon>
        <taxon>Pezizomycotina</taxon>
        <taxon>Leotiomycetes</taxon>
        <taxon>Helotiales</taxon>
        <taxon>Dermateaceae</taxon>
        <taxon>Coleophoma</taxon>
    </lineage>
</organism>
<evidence type="ECO:0000256" key="4">
    <source>
        <dbReference type="SAM" id="MobiDB-lite"/>
    </source>
</evidence>
<feature type="compositionally biased region" description="Acidic residues" evidence="4">
    <location>
        <begin position="362"/>
        <end position="376"/>
    </location>
</feature>
<feature type="compositionally biased region" description="Low complexity" evidence="4">
    <location>
        <begin position="684"/>
        <end position="702"/>
    </location>
</feature>
<name>A0A3D8S7V9_9HELO</name>
<comment type="similarity">
    <text evidence="1">Belongs to the ADIP family.</text>
</comment>
<dbReference type="STRING" id="1849047.A0A3D8S7V9"/>
<feature type="compositionally biased region" description="Low complexity" evidence="4">
    <location>
        <begin position="609"/>
        <end position="640"/>
    </location>
</feature>
<comment type="caution">
    <text evidence="5">The sequence shown here is derived from an EMBL/GenBank/DDBJ whole genome shotgun (WGS) entry which is preliminary data.</text>
</comment>
<feature type="compositionally biased region" description="Polar residues" evidence="4">
    <location>
        <begin position="509"/>
        <end position="545"/>
    </location>
</feature>
<evidence type="ECO:0000313" key="6">
    <source>
        <dbReference type="Proteomes" id="UP000256645"/>
    </source>
</evidence>
<evidence type="ECO:0000256" key="3">
    <source>
        <dbReference type="SAM" id="Coils"/>
    </source>
</evidence>
<gene>
    <name evidence="5" type="ORF">BP6252_03266</name>
</gene>
<keyword evidence="6" id="KW-1185">Reference proteome</keyword>
<evidence type="ECO:0000313" key="5">
    <source>
        <dbReference type="EMBL" id="RDW82154.1"/>
    </source>
</evidence>